<evidence type="ECO:0000256" key="5">
    <source>
        <dbReference type="ARBA" id="ARBA00023163"/>
    </source>
</evidence>
<gene>
    <name evidence="7" type="ORF">BCR34DRAFT_178678</name>
</gene>
<keyword evidence="4" id="KW-0238">DNA-binding</keyword>
<keyword evidence="2" id="KW-0862">Zinc</keyword>
<dbReference type="PANTHER" id="PTHR36206">
    <property type="entry name" value="ASPERCRYPTIN BIOSYNTHESIS CLUSTER-SPECIFIC TRANSCRIPTION REGULATOR ATNN-RELATED"/>
    <property type="match status" value="1"/>
</dbReference>
<name>A0A1Y1ZYY8_9PLEO</name>
<keyword evidence="5" id="KW-0804">Transcription</keyword>
<dbReference type="GO" id="GO:0046872">
    <property type="term" value="F:metal ion binding"/>
    <property type="evidence" value="ECO:0007669"/>
    <property type="project" value="UniProtKB-KW"/>
</dbReference>
<organism evidence="7 8">
    <name type="scientific">Clohesyomyces aquaticus</name>
    <dbReference type="NCBI Taxonomy" id="1231657"/>
    <lineage>
        <taxon>Eukaryota</taxon>
        <taxon>Fungi</taxon>
        <taxon>Dikarya</taxon>
        <taxon>Ascomycota</taxon>
        <taxon>Pezizomycotina</taxon>
        <taxon>Dothideomycetes</taxon>
        <taxon>Pleosporomycetidae</taxon>
        <taxon>Pleosporales</taxon>
        <taxon>Lindgomycetaceae</taxon>
        <taxon>Clohesyomyces</taxon>
    </lineage>
</organism>
<evidence type="ECO:0000256" key="1">
    <source>
        <dbReference type="ARBA" id="ARBA00022723"/>
    </source>
</evidence>
<protein>
    <submittedName>
        <fullName evidence="7">Uncharacterized protein</fullName>
    </submittedName>
</protein>
<reference evidence="7 8" key="1">
    <citation type="submission" date="2016-07" db="EMBL/GenBank/DDBJ databases">
        <title>Pervasive Adenine N6-methylation of Active Genes in Fungi.</title>
        <authorList>
            <consortium name="DOE Joint Genome Institute"/>
            <person name="Mondo S.J."/>
            <person name="Dannebaum R.O."/>
            <person name="Kuo R.C."/>
            <person name="Labutti K."/>
            <person name="Haridas S."/>
            <person name="Kuo A."/>
            <person name="Salamov A."/>
            <person name="Ahrendt S.R."/>
            <person name="Lipzen A."/>
            <person name="Sullivan W."/>
            <person name="Andreopoulos W.B."/>
            <person name="Clum A."/>
            <person name="Lindquist E."/>
            <person name="Daum C."/>
            <person name="Ramamoorthy G.K."/>
            <person name="Gryganskyi A."/>
            <person name="Culley D."/>
            <person name="Magnuson J.K."/>
            <person name="James T.Y."/>
            <person name="O'Malley M.A."/>
            <person name="Stajich J.E."/>
            <person name="Spatafora J.W."/>
            <person name="Visel A."/>
            <person name="Grigoriev I.V."/>
        </authorList>
    </citation>
    <scope>NUCLEOTIDE SEQUENCE [LARGE SCALE GENOMIC DNA]</scope>
    <source>
        <strain evidence="7 8">CBS 115471</strain>
    </source>
</reference>
<dbReference type="Proteomes" id="UP000193144">
    <property type="component" value="Unassembled WGS sequence"/>
</dbReference>
<dbReference type="InterPro" id="IPR052360">
    <property type="entry name" value="Transcr_Regulatory_Proteins"/>
</dbReference>
<evidence type="ECO:0000256" key="6">
    <source>
        <dbReference type="ARBA" id="ARBA00023242"/>
    </source>
</evidence>
<dbReference type="PANTHER" id="PTHR36206:SF12">
    <property type="entry name" value="ASPERCRYPTIN BIOSYNTHESIS CLUSTER-SPECIFIC TRANSCRIPTION REGULATOR ATNN-RELATED"/>
    <property type="match status" value="1"/>
</dbReference>
<evidence type="ECO:0000256" key="2">
    <source>
        <dbReference type="ARBA" id="ARBA00022833"/>
    </source>
</evidence>
<sequence length="309" mass="35078">MKTLEAIFTKLDVQSLAYVGSRVPAGSSIEFEISHLSASHRVAADQTITMAHVTALRDSFVLLEYRSYQAMRCDRGVPDDQTVARKSILEDFQRWFQLFWLVLDTIFPEGNEPKPQYDQISKQCRLLHIRYLIMTMRLANQGPSREIVFDTFEDSFAEIIRHAEALLGASPPRLLFTMDMELIEPLYFAAMKCREPTKRARALNLLNSCTQEGIWDGPLMAAIARYAVCLEEALFETEFPSSQLHSTKDEYSSSVADRMWNHRRAVNAETCRVSSLALLSVDWKHRTAFVECGHAGGKVRTMCTAATLP</sequence>
<dbReference type="OrthoDB" id="3798044at2759"/>
<keyword evidence="6" id="KW-0539">Nucleus</keyword>
<comment type="caution">
    <text evidence="7">The sequence shown here is derived from an EMBL/GenBank/DDBJ whole genome shotgun (WGS) entry which is preliminary data.</text>
</comment>
<keyword evidence="8" id="KW-1185">Reference proteome</keyword>
<evidence type="ECO:0000313" key="8">
    <source>
        <dbReference type="Proteomes" id="UP000193144"/>
    </source>
</evidence>
<keyword evidence="1" id="KW-0479">Metal-binding</keyword>
<evidence type="ECO:0000256" key="3">
    <source>
        <dbReference type="ARBA" id="ARBA00023015"/>
    </source>
</evidence>
<dbReference type="GO" id="GO:0003677">
    <property type="term" value="F:DNA binding"/>
    <property type="evidence" value="ECO:0007669"/>
    <property type="project" value="UniProtKB-KW"/>
</dbReference>
<dbReference type="AlphaFoldDB" id="A0A1Y1ZYY8"/>
<evidence type="ECO:0000256" key="4">
    <source>
        <dbReference type="ARBA" id="ARBA00023125"/>
    </source>
</evidence>
<dbReference type="STRING" id="1231657.A0A1Y1ZYY8"/>
<dbReference type="EMBL" id="MCFA01000025">
    <property type="protein sequence ID" value="ORY15481.1"/>
    <property type="molecule type" value="Genomic_DNA"/>
</dbReference>
<evidence type="ECO:0000313" key="7">
    <source>
        <dbReference type="EMBL" id="ORY15481.1"/>
    </source>
</evidence>
<proteinExistence type="predicted"/>
<accession>A0A1Y1ZYY8</accession>
<keyword evidence="3" id="KW-0805">Transcription regulation</keyword>